<dbReference type="Proteomes" id="UP000293441">
    <property type="component" value="Unassembled WGS sequence"/>
</dbReference>
<evidence type="ECO:0000313" key="1">
    <source>
        <dbReference type="EMBL" id="TCD94984.1"/>
    </source>
</evidence>
<name>A0A4R0SZ94_BIFLL</name>
<comment type="caution">
    <text evidence="1">The sequence shown here is derived from an EMBL/GenBank/DDBJ whole genome shotgun (WGS) entry which is preliminary data.</text>
</comment>
<organism evidence="1 2">
    <name type="scientific">Bifidobacterium longum subsp. longum</name>
    <dbReference type="NCBI Taxonomy" id="1679"/>
    <lineage>
        <taxon>Bacteria</taxon>
        <taxon>Bacillati</taxon>
        <taxon>Actinomycetota</taxon>
        <taxon>Actinomycetes</taxon>
        <taxon>Bifidobacteriales</taxon>
        <taxon>Bifidobacteriaceae</taxon>
        <taxon>Bifidobacterium</taxon>
    </lineage>
</organism>
<dbReference type="EMBL" id="SHPX01000067">
    <property type="protein sequence ID" value="TCD94984.1"/>
    <property type="molecule type" value="Genomic_DNA"/>
</dbReference>
<evidence type="ECO:0000313" key="2">
    <source>
        <dbReference type="Proteomes" id="UP000293441"/>
    </source>
</evidence>
<sequence>MLALAVEAMQAGLGSLAFREPWGAPFAPWQAFDLTGAVLADLFLAWALLRGDGGAPGPDYR</sequence>
<accession>A0A4R0SZ94</accession>
<proteinExistence type="predicted"/>
<dbReference type="RefSeq" id="WP_242668276.1">
    <property type="nucleotide sequence ID" value="NZ_SHPX01000067.1"/>
</dbReference>
<gene>
    <name evidence="1" type="ORF">MCC10015_2227</name>
</gene>
<reference evidence="1 2" key="1">
    <citation type="journal article" date="2018" name="Sci. Rep.">
        <title>Genomic diversity and distribution of Bifidobacterium longum subsp. longum across the human lifespan.</title>
        <authorList>
            <person name="Odamaki T."/>
            <person name="Bottacini F."/>
            <person name="Kato K."/>
            <person name="Mitsuyama E."/>
            <person name="Yoshida K."/>
            <person name="Horigome A."/>
            <person name="Xiao J.Z."/>
            <person name="van Sinderen D."/>
        </authorList>
    </citation>
    <scope>NUCLEOTIDE SEQUENCE [LARGE SCALE GENOMIC DNA]</scope>
    <source>
        <strain evidence="1 2">MCC10015</strain>
    </source>
</reference>
<dbReference type="AlphaFoldDB" id="A0A4R0SZ94"/>
<protein>
    <submittedName>
        <fullName evidence="1">Uncharacterized protein</fullName>
    </submittedName>
</protein>